<organism evidence="1">
    <name type="scientific">Brucella anthropi</name>
    <name type="common">Ochrobactrum anthropi</name>
    <dbReference type="NCBI Taxonomy" id="529"/>
    <lineage>
        <taxon>Bacteria</taxon>
        <taxon>Pseudomonadati</taxon>
        <taxon>Pseudomonadota</taxon>
        <taxon>Alphaproteobacteria</taxon>
        <taxon>Hyphomicrobiales</taxon>
        <taxon>Brucellaceae</taxon>
        <taxon>Brucella/Ochrobactrum group</taxon>
        <taxon>Brucella</taxon>
    </lineage>
</organism>
<protein>
    <recommendedName>
        <fullName evidence="2">Glutathione S-transferase</fullName>
    </recommendedName>
</protein>
<dbReference type="InterPro" id="IPR036249">
    <property type="entry name" value="Thioredoxin-like_sf"/>
</dbReference>
<evidence type="ECO:0008006" key="2">
    <source>
        <dbReference type="Google" id="ProtNLM"/>
    </source>
</evidence>
<evidence type="ECO:0000313" key="1">
    <source>
        <dbReference type="EMBL" id="KYB45227.1"/>
    </source>
</evidence>
<dbReference type="GO" id="GO:0005737">
    <property type="term" value="C:cytoplasm"/>
    <property type="evidence" value="ECO:0007669"/>
    <property type="project" value="TreeGrafter"/>
</dbReference>
<dbReference type="PANTHER" id="PTHR32419:SF6">
    <property type="entry name" value="GLUTATHIONE S-TRANSFERASE OMEGA-LIKE 1-RELATED"/>
    <property type="match status" value="1"/>
</dbReference>
<proteinExistence type="predicted"/>
<sequence length="111" mass="12559">MWICGEGTLRNSNDNFQGLSAMLVDGKWTEDWQPVQAKDEKGGFVRQISGFRNWITPDGSAGPTGEAGFKAEASRYHLYVAYICPWASRTLIGRKLKGLEMQFRSRWSNLL</sequence>
<reference evidence="1" key="1">
    <citation type="submission" date="2016-02" db="EMBL/GenBank/DDBJ databases">
        <title>Genomic sequences of Ochrobactrum anthropi.</title>
        <authorList>
            <person name="Chudasama K.S."/>
            <person name="Thaker V.S."/>
        </authorList>
    </citation>
    <scope>NUCLEOTIDE SEQUENCE [LARGE SCALE GENOMIC DNA]</scope>
    <source>
        <strain evidence="1">SUBG007</strain>
    </source>
</reference>
<accession>A0A656Z3H0</accession>
<dbReference type="EMBL" id="LUAY01005945">
    <property type="protein sequence ID" value="KYB45227.1"/>
    <property type="molecule type" value="Genomic_DNA"/>
</dbReference>
<dbReference type="PANTHER" id="PTHR32419">
    <property type="entry name" value="GLUTATHIONYL-HYDROQUINONE REDUCTASE"/>
    <property type="match status" value="1"/>
</dbReference>
<dbReference type="InterPro" id="IPR016639">
    <property type="entry name" value="GST_Omega/GSH"/>
</dbReference>
<dbReference type="Gene3D" id="3.40.30.10">
    <property type="entry name" value="Glutaredoxin"/>
    <property type="match status" value="1"/>
</dbReference>
<dbReference type="SUPFAM" id="SSF52833">
    <property type="entry name" value="Thioredoxin-like"/>
    <property type="match status" value="1"/>
</dbReference>
<name>A0A656Z3H0_BRUAN</name>
<gene>
    <name evidence="1" type="ORF">AB664_11380</name>
</gene>
<dbReference type="AlphaFoldDB" id="A0A656Z3H0"/>
<comment type="caution">
    <text evidence="1">The sequence shown here is derived from an EMBL/GenBank/DDBJ whole genome shotgun (WGS) entry which is preliminary data.</text>
</comment>
<dbReference type="GO" id="GO:0004364">
    <property type="term" value="F:glutathione transferase activity"/>
    <property type="evidence" value="ECO:0007669"/>
    <property type="project" value="InterPro"/>
</dbReference>